<protein>
    <submittedName>
        <fullName evidence="5">Helix-turn-helix protein</fullName>
    </submittedName>
</protein>
<keyword evidence="2" id="KW-0238">DNA-binding</keyword>
<evidence type="ECO:0000313" key="6">
    <source>
        <dbReference type="Proteomes" id="UP000325105"/>
    </source>
</evidence>
<dbReference type="RefSeq" id="WP_148907572.1">
    <property type="nucleotide sequence ID" value="NZ_VNHX01000003.1"/>
</dbReference>
<name>A0A5S5DND9_9SPHI</name>
<dbReference type="InterPro" id="IPR009057">
    <property type="entry name" value="Homeodomain-like_sf"/>
</dbReference>
<accession>A0A5S5DND9</accession>
<dbReference type="PANTHER" id="PTHR46796">
    <property type="entry name" value="HTH-TYPE TRANSCRIPTIONAL ACTIVATOR RHAS-RELATED"/>
    <property type="match status" value="1"/>
</dbReference>
<evidence type="ECO:0000259" key="4">
    <source>
        <dbReference type="PROSITE" id="PS01124"/>
    </source>
</evidence>
<keyword evidence="6" id="KW-1185">Reference proteome</keyword>
<dbReference type="Gene3D" id="1.10.10.60">
    <property type="entry name" value="Homeodomain-like"/>
    <property type="match status" value="1"/>
</dbReference>
<organism evidence="5 6">
    <name type="scientific">Sphingobacterium allocomposti</name>
    <dbReference type="NCBI Taxonomy" id="415956"/>
    <lineage>
        <taxon>Bacteria</taxon>
        <taxon>Pseudomonadati</taxon>
        <taxon>Bacteroidota</taxon>
        <taxon>Sphingobacteriia</taxon>
        <taxon>Sphingobacteriales</taxon>
        <taxon>Sphingobacteriaceae</taxon>
        <taxon>Sphingobacterium</taxon>
    </lineage>
</organism>
<dbReference type="PANTHER" id="PTHR46796:SF13">
    <property type="entry name" value="HTH-TYPE TRANSCRIPTIONAL ACTIVATOR RHAS"/>
    <property type="match status" value="1"/>
</dbReference>
<reference evidence="5 6" key="1">
    <citation type="submission" date="2019-07" db="EMBL/GenBank/DDBJ databases">
        <title>Genomic Encyclopedia of Archaeal and Bacterial Type Strains, Phase II (KMG-II): from individual species to whole genera.</title>
        <authorList>
            <person name="Goeker M."/>
        </authorList>
    </citation>
    <scope>NUCLEOTIDE SEQUENCE [LARGE SCALE GENOMIC DNA]</scope>
    <source>
        <strain evidence="5 6">DSM 18850</strain>
    </source>
</reference>
<evidence type="ECO:0000256" key="1">
    <source>
        <dbReference type="ARBA" id="ARBA00023015"/>
    </source>
</evidence>
<dbReference type="SMART" id="SM00342">
    <property type="entry name" value="HTH_ARAC"/>
    <property type="match status" value="1"/>
</dbReference>
<dbReference type="PROSITE" id="PS01124">
    <property type="entry name" value="HTH_ARAC_FAMILY_2"/>
    <property type="match status" value="1"/>
</dbReference>
<gene>
    <name evidence="5" type="ORF">BC792_103100</name>
</gene>
<dbReference type="AlphaFoldDB" id="A0A5S5DND9"/>
<feature type="domain" description="HTH araC/xylS-type" evidence="4">
    <location>
        <begin position="196"/>
        <end position="265"/>
    </location>
</feature>
<dbReference type="GO" id="GO:0003700">
    <property type="term" value="F:DNA-binding transcription factor activity"/>
    <property type="evidence" value="ECO:0007669"/>
    <property type="project" value="InterPro"/>
</dbReference>
<dbReference type="Proteomes" id="UP000325105">
    <property type="component" value="Unassembled WGS sequence"/>
</dbReference>
<proteinExistence type="predicted"/>
<sequence>MPIHCLTAIKFSSQSALFPLSPDDAVGRAVEGVYQFSLADFNQHVALFSDGCPALMLMPDAGMGSVCRVDGQIIPLGAVWFTAGILQRAVWEPSGTTGKLTIIRFRPQAWQKLSAKPTGEPPYIHDMATYHPELEAKFLPLCKPGIGKEEIGKLLRAMFSDVEDGIGADPQDVLFFKSPHTLSVKTWKQEYHPKWVQRFFKKRFGVSPYQYEQLQRFLCAFRRLETAAAESLHAVAFLSGYCDANHLIKDFKKYLGTTPRHFFRGRIN</sequence>
<keyword evidence="3" id="KW-0804">Transcription</keyword>
<comment type="caution">
    <text evidence="5">The sequence shown here is derived from an EMBL/GenBank/DDBJ whole genome shotgun (WGS) entry which is preliminary data.</text>
</comment>
<evidence type="ECO:0000256" key="3">
    <source>
        <dbReference type="ARBA" id="ARBA00023163"/>
    </source>
</evidence>
<evidence type="ECO:0000256" key="2">
    <source>
        <dbReference type="ARBA" id="ARBA00023125"/>
    </source>
</evidence>
<dbReference type="EMBL" id="VNHX01000003">
    <property type="protein sequence ID" value="TYP97174.1"/>
    <property type="molecule type" value="Genomic_DNA"/>
</dbReference>
<dbReference type="OrthoDB" id="323290at2"/>
<evidence type="ECO:0000313" key="5">
    <source>
        <dbReference type="EMBL" id="TYP97174.1"/>
    </source>
</evidence>
<dbReference type="InterPro" id="IPR050204">
    <property type="entry name" value="AraC_XylS_family_regulators"/>
</dbReference>
<dbReference type="Pfam" id="PF12833">
    <property type="entry name" value="HTH_18"/>
    <property type="match status" value="1"/>
</dbReference>
<dbReference type="InterPro" id="IPR018060">
    <property type="entry name" value="HTH_AraC"/>
</dbReference>
<dbReference type="GO" id="GO:0043565">
    <property type="term" value="F:sequence-specific DNA binding"/>
    <property type="evidence" value="ECO:0007669"/>
    <property type="project" value="InterPro"/>
</dbReference>
<keyword evidence="1" id="KW-0805">Transcription regulation</keyword>
<dbReference type="SUPFAM" id="SSF46689">
    <property type="entry name" value="Homeodomain-like"/>
    <property type="match status" value="1"/>
</dbReference>